<dbReference type="InterPro" id="IPR009072">
    <property type="entry name" value="Histone-fold"/>
</dbReference>
<dbReference type="PANTHER" id="PTHR11426">
    <property type="entry name" value="HISTONE H3"/>
    <property type="match status" value="1"/>
</dbReference>
<reference evidence="7" key="1">
    <citation type="submission" date="2023-10" db="EMBL/GenBank/DDBJ databases">
        <authorList>
            <person name="Chen Y."/>
            <person name="Shah S."/>
            <person name="Dougan E. K."/>
            <person name="Thang M."/>
            <person name="Chan C."/>
        </authorList>
    </citation>
    <scope>NUCLEOTIDE SEQUENCE [LARGE SCALE GENOMIC DNA]</scope>
</reference>
<feature type="region of interest" description="Disordered" evidence="5">
    <location>
        <begin position="1"/>
        <end position="53"/>
    </location>
</feature>
<feature type="non-terminal residue" evidence="7">
    <location>
        <position position="182"/>
    </location>
</feature>
<keyword evidence="3" id="KW-0238">DNA-binding</keyword>
<dbReference type="InterPro" id="IPR000164">
    <property type="entry name" value="Histone_H3/CENP-A"/>
</dbReference>
<proteinExistence type="inferred from homology"/>
<dbReference type="PRINTS" id="PR00622">
    <property type="entry name" value="HISTONEH3"/>
</dbReference>
<dbReference type="InterPro" id="IPR007125">
    <property type="entry name" value="H2A/H2B/H3"/>
</dbReference>
<sequence length="182" mass="19674">MARTKADVRKAVESNQTKGKPTRKGKTCKKKKGGDNEKESSTPPQGRGDPAQYEGSTELLVPKQAFQRLVREICQKLGPFRFEVQALLALQEASEMFLTGLFEDTGLCALHNRRVTIKPRDLQLSQRIRGGTAEGSKGRAGRQDRASARRQGGAGARGQAGGGARRRGGAGPLRHARAGRRG</sequence>
<name>A0ABN9PSY5_9DINO</name>
<evidence type="ECO:0000256" key="1">
    <source>
        <dbReference type="ARBA" id="ARBA00004123"/>
    </source>
</evidence>
<dbReference type="Pfam" id="PF00125">
    <property type="entry name" value="Histone"/>
    <property type="match status" value="1"/>
</dbReference>
<feature type="compositionally biased region" description="Basic residues" evidence="5">
    <location>
        <begin position="20"/>
        <end position="32"/>
    </location>
</feature>
<keyword evidence="8" id="KW-1185">Reference proteome</keyword>
<protein>
    <recommendedName>
        <fullName evidence="6">Core Histone H2A/H2B/H3 domain-containing protein</fullName>
    </recommendedName>
</protein>
<feature type="compositionally biased region" description="Basic and acidic residues" evidence="5">
    <location>
        <begin position="1"/>
        <end position="12"/>
    </location>
</feature>
<gene>
    <name evidence="7" type="ORF">PCOR1329_LOCUS5697</name>
</gene>
<comment type="similarity">
    <text evidence="2">Belongs to the histone H3 family.</text>
</comment>
<keyword evidence="4" id="KW-0539">Nucleus</keyword>
<dbReference type="EMBL" id="CAUYUJ010001509">
    <property type="protein sequence ID" value="CAK0796280.1"/>
    <property type="molecule type" value="Genomic_DNA"/>
</dbReference>
<evidence type="ECO:0000313" key="8">
    <source>
        <dbReference type="Proteomes" id="UP001189429"/>
    </source>
</evidence>
<organism evidence="7 8">
    <name type="scientific">Prorocentrum cordatum</name>
    <dbReference type="NCBI Taxonomy" id="2364126"/>
    <lineage>
        <taxon>Eukaryota</taxon>
        <taxon>Sar</taxon>
        <taxon>Alveolata</taxon>
        <taxon>Dinophyceae</taxon>
        <taxon>Prorocentrales</taxon>
        <taxon>Prorocentraceae</taxon>
        <taxon>Prorocentrum</taxon>
    </lineage>
</organism>
<feature type="compositionally biased region" description="Gly residues" evidence="5">
    <location>
        <begin position="152"/>
        <end position="163"/>
    </location>
</feature>
<dbReference type="CDD" id="cd22911">
    <property type="entry name" value="HFD_H3"/>
    <property type="match status" value="1"/>
</dbReference>
<evidence type="ECO:0000256" key="3">
    <source>
        <dbReference type="ARBA" id="ARBA00023125"/>
    </source>
</evidence>
<dbReference type="Gene3D" id="1.10.20.10">
    <property type="entry name" value="Histone, subunit A"/>
    <property type="match status" value="1"/>
</dbReference>
<dbReference type="SMART" id="SM00428">
    <property type="entry name" value="H3"/>
    <property type="match status" value="1"/>
</dbReference>
<feature type="domain" description="Core Histone H2A/H2B/H3" evidence="6">
    <location>
        <begin position="52"/>
        <end position="128"/>
    </location>
</feature>
<accession>A0ABN9PSY5</accession>
<comment type="caution">
    <text evidence="7">The sequence shown here is derived from an EMBL/GenBank/DDBJ whole genome shotgun (WGS) entry which is preliminary data.</text>
</comment>
<dbReference type="SUPFAM" id="SSF47113">
    <property type="entry name" value="Histone-fold"/>
    <property type="match status" value="1"/>
</dbReference>
<evidence type="ECO:0000313" key="7">
    <source>
        <dbReference type="EMBL" id="CAK0796280.1"/>
    </source>
</evidence>
<dbReference type="Proteomes" id="UP001189429">
    <property type="component" value="Unassembled WGS sequence"/>
</dbReference>
<comment type="subcellular location">
    <subcellularLocation>
        <location evidence="1">Nucleus</location>
    </subcellularLocation>
</comment>
<feature type="compositionally biased region" description="Basic residues" evidence="5">
    <location>
        <begin position="164"/>
        <end position="182"/>
    </location>
</feature>
<evidence type="ECO:0000256" key="4">
    <source>
        <dbReference type="ARBA" id="ARBA00023242"/>
    </source>
</evidence>
<evidence type="ECO:0000259" key="6">
    <source>
        <dbReference type="Pfam" id="PF00125"/>
    </source>
</evidence>
<feature type="region of interest" description="Disordered" evidence="5">
    <location>
        <begin position="126"/>
        <end position="182"/>
    </location>
</feature>
<evidence type="ECO:0000256" key="2">
    <source>
        <dbReference type="ARBA" id="ARBA00010343"/>
    </source>
</evidence>
<evidence type="ECO:0000256" key="5">
    <source>
        <dbReference type="SAM" id="MobiDB-lite"/>
    </source>
</evidence>